<dbReference type="PANTHER" id="PTHR48050:SF13">
    <property type="entry name" value="STEROL 3-BETA-GLUCOSYLTRANSFERASE UGT80A2"/>
    <property type="match status" value="1"/>
</dbReference>
<protein>
    <submittedName>
        <fullName evidence="2">Glycosyltransferase</fullName>
    </submittedName>
</protein>
<dbReference type="CDD" id="cd03784">
    <property type="entry name" value="GT1_Gtf-like"/>
    <property type="match status" value="1"/>
</dbReference>
<gene>
    <name evidence="2" type="ORF">AADG42_15645</name>
</gene>
<accession>A0ABZ3FRF3</accession>
<name>A0ABZ3FRF3_9ACTN</name>
<dbReference type="RefSeq" id="WP_425310105.1">
    <property type="nucleotide sequence ID" value="NZ_CP154795.1"/>
</dbReference>
<reference evidence="2 3" key="1">
    <citation type="submission" date="2024-04" db="EMBL/GenBank/DDBJ databases">
        <title>Isolation of an actinomycete strain from pig manure.</title>
        <authorList>
            <person name="Gong T."/>
            <person name="Yu Z."/>
            <person name="An M."/>
            <person name="Wei C."/>
            <person name="Yang W."/>
            <person name="Liu L."/>
        </authorList>
    </citation>
    <scope>NUCLEOTIDE SEQUENCE [LARGE SCALE GENOMIC DNA]</scope>
    <source>
        <strain evidence="2 3">ZF39</strain>
    </source>
</reference>
<feature type="domain" description="Erythromycin biosynthesis protein CIII-like C-terminal" evidence="1">
    <location>
        <begin position="272"/>
        <end position="376"/>
    </location>
</feature>
<dbReference type="PANTHER" id="PTHR48050">
    <property type="entry name" value="STEROL 3-BETA-GLUCOSYLTRANSFERASE"/>
    <property type="match status" value="1"/>
</dbReference>
<dbReference type="Pfam" id="PF06722">
    <property type="entry name" value="EryCIII-like_C"/>
    <property type="match status" value="1"/>
</dbReference>
<dbReference type="InterPro" id="IPR002213">
    <property type="entry name" value="UDP_glucos_trans"/>
</dbReference>
<evidence type="ECO:0000313" key="2">
    <source>
        <dbReference type="EMBL" id="XAN08677.1"/>
    </source>
</evidence>
<dbReference type="SUPFAM" id="SSF53756">
    <property type="entry name" value="UDP-Glycosyltransferase/glycogen phosphorylase"/>
    <property type="match status" value="1"/>
</dbReference>
<dbReference type="EMBL" id="CP154795">
    <property type="protein sequence ID" value="XAN08677.1"/>
    <property type="molecule type" value="Genomic_DNA"/>
</dbReference>
<sequence length="410" mass="43664">MTTILAYTSPAIGHLYPMMPVLLELKNRGHHVHVRTLDRAVPDVLAAGLKAEPIHPAVEPVLEQFPTHAAKGAKAQLEMVARLFSTRAQLDAPDLRKAIDEVQPDLLVVDINAWGAVGVAEASGLPWTSFCPYILSVRSKGTPPFGPGLTRDLSVKGRIRDAVVNRLVLGAVEAQFLPTLNRVRAAEGLSPCRSVDNFFTRAHAILMTSSEPFDYPHPDWPAKIHSIGATPWEPERPEPEWLAELADPLVLVTTSSEYQGDEELARAAIAGLADEPGSVVITMAAGVPDDLGPLPPNIRVERFVPHGHLLKRATVAVTHGGMGATQKALAAGVPVCAMPFGRDQFETAARVVHANAGTRLDAKKLTPDALRDSVRRAARMAGGARRCAEGYANAGGATAGADTIESLLGS</sequence>
<dbReference type="Gene3D" id="3.40.50.2000">
    <property type="entry name" value="Glycogen Phosphorylase B"/>
    <property type="match status" value="2"/>
</dbReference>
<dbReference type="InterPro" id="IPR050426">
    <property type="entry name" value="Glycosyltransferase_28"/>
</dbReference>
<keyword evidence="3" id="KW-1185">Reference proteome</keyword>
<evidence type="ECO:0000313" key="3">
    <source>
        <dbReference type="Proteomes" id="UP001442841"/>
    </source>
</evidence>
<organism evidence="2 3">
    <name type="scientific">Ammonicoccus fulvus</name>
    <dbReference type="NCBI Taxonomy" id="3138240"/>
    <lineage>
        <taxon>Bacteria</taxon>
        <taxon>Bacillati</taxon>
        <taxon>Actinomycetota</taxon>
        <taxon>Actinomycetes</taxon>
        <taxon>Propionibacteriales</taxon>
        <taxon>Propionibacteriaceae</taxon>
        <taxon>Ammonicoccus</taxon>
    </lineage>
</organism>
<proteinExistence type="predicted"/>
<evidence type="ECO:0000259" key="1">
    <source>
        <dbReference type="Pfam" id="PF06722"/>
    </source>
</evidence>
<dbReference type="Proteomes" id="UP001442841">
    <property type="component" value="Chromosome"/>
</dbReference>
<dbReference type="InterPro" id="IPR010610">
    <property type="entry name" value="EryCIII-like_C"/>
</dbReference>